<evidence type="ECO:0000313" key="9">
    <source>
        <dbReference type="Proteomes" id="UP001648503"/>
    </source>
</evidence>
<feature type="transmembrane region" description="Helical" evidence="6">
    <location>
        <begin position="12"/>
        <end position="35"/>
    </location>
</feature>
<feature type="transmembrane region" description="Helical" evidence="6">
    <location>
        <begin position="153"/>
        <end position="175"/>
    </location>
</feature>
<feature type="transmembrane region" description="Helical" evidence="6">
    <location>
        <begin position="81"/>
        <end position="97"/>
    </location>
</feature>
<gene>
    <name evidence="8" type="ORF">BASA50_003876</name>
</gene>
<dbReference type="PANTHER" id="PTHR10556:SF43">
    <property type="entry name" value="STEROID 5-ALPHA-REDUCTASE DET2"/>
    <property type="match status" value="1"/>
</dbReference>
<keyword evidence="4 6" id="KW-1133">Transmembrane helix</keyword>
<comment type="caution">
    <text evidence="8">The sequence shown here is derived from an EMBL/GenBank/DDBJ whole genome shotgun (WGS) entry which is preliminary data.</text>
</comment>
<evidence type="ECO:0000259" key="7">
    <source>
        <dbReference type="Pfam" id="PF02544"/>
    </source>
</evidence>
<feature type="transmembrane region" description="Helical" evidence="6">
    <location>
        <begin position="109"/>
        <end position="130"/>
    </location>
</feature>
<dbReference type="InterPro" id="IPR001104">
    <property type="entry name" value="3-oxo-5_a-steroid_4-DH_C"/>
</dbReference>
<dbReference type="EMBL" id="JAFCIX010000114">
    <property type="protein sequence ID" value="KAH6598262.1"/>
    <property type="molecule type" value="Genomic_DNA"/>
</dbReference>
<accession>A0ABQ8FHA0</accession>
<protein>
    <recommendedName>
        <fullName evidence="7">3-oxo-5-alpha-steroid 4-dehydrogenase C-terminal domain-containing protein</fullName>
    </recommendedName>
</protein>
<feature type="transmembrane region" description="Helical" evidence="6">
    <location>
        <begin position="56"/>
        <end position="75"/>
    </location>
</feature>
<keyword evidence="9" id="KW-1185">Reference proteome</keyword>
<dbReference type="Pfam" id="PF02544">
    <property type="entry name" value="Steroid_dh"/>
    <property type="match status" value="2"/>
</dbReference>
<evidence type="ECO:0000256" key="1">
    <source>
        <dbReference type="ARBA" id="ARBA00004141"/>
    </source>
</evidence>
<dbReference type="InterPro" id="IPR039357">
    <property type="entry name" value="SRD5A/TECR"/>
</dbReference>
<organism evidence="8 9">
    <name type="scientific">Batrachochytrium salamandrivorans</name>
    <dbReference type="NCBI Taxonomy" id="1357716"/>
    <lineage>
        <taxon>Eukaryota</taxon>
        <taxon>Fungi</taxon>
        <taxon>Fungi incertae sedis</taxon>
        <taxon>Chytridiomycota</taxon>
        <taxon>Chytridiomycota incertae sedis</taxon>
        <taxon>Chytridiomycetes</taxon>
        <taxon>Rhizophydiales</taxon>
        <taxon>Rhizophydiales incertae sedis</taxon>
        <taxon>Batrachochytrium</taxon>
    </lineage>
</organism>
<evidence type="ECO:0000256" key="4">
    <source>
        <dbReference type="ARBA" id="ARBA00022989"/>
    </source>
</evidence>
<evidence type="ECO:0000256" key="5">
    <source>
        <dbReference type="ARBA" id="ARBA00023136"/>
    </source>
</evidence>
<keyword evidence="5 6" id="KW-0472">Membrane</keyword>
<evidence type="ECO:0000313" key="8">
    <source>
        <dbReference type="EMBL" id="KAH6598262.1"/>
    </source>
</evidence>
<keyword evidence="3 6" id="KW-0812">Transmembrane</keyword>
<reference evidence="8 9" key="1">
    <citation type="submission" date="2021-02" db="EMBL/GenBank/DDBJ databases">
        <title>Variation within the Batrachochytrium salamandrivorans European outbreak.</title>
        <authorList>
            <person name="Kelly M."/>
            <person name="Pasmans F."/>
            <person name="Shea T.P."/>
            <person name="Munoz J.F."/>
            <person name="Carranza S."/>
            <person name="Cuomo C.A."/>
            <person name="Martel A."/>
        </authorList>
    </citation>
    <scope>NUCLEOTIDE SEQUENCE [LARGE SCALE GENOMIC DNA]</scope>
    <source>
        <strain evidence="8 9">AMFP18/2</strain>
    </source>
</reference>
<dbReference type="PANTHER" id="PTHR10556">
    <property type="entry name" value="3-OXO-5-ALPHA-STEROID 4-DEHYDROGENASE"/>
    <property type="match status" value="1"/>
</dbReference>
<feature type="domain" description="3-oxo-5-alpha-steroid 4-dehydrogenase C-terminal" evidence="7">
    <location>
        <begin position="111"/>
        <end position="184"/>
    </location>
</feature>
<feature type="transmembrane region" description="Helical" evidence="6">
    <location>
        <begin position="226"/>
        <end position="247"/>
    </location>
</feature>
<proteinExistence type="inferred from homology"/>
<dbReference type="Gene3D" id="1.20.120.1630">
    <property type="match status" value="1"/>
</dbReference>
<feature type="domain" description="3-oxo-5-alpha-steroid 4-dehydrogenase C-terminal" evidence="7">
    <location>
        <begin position="201"/>
        <end position="279"/>
    </location>
</feature>
<comment type="similarity">
    <text evidence="2">Belongs to the steroid 5-alpha reductase family.</text>
</comment>
<evidence type="ECO:0000256" key="3">
    <source>
        <dbReference type="ARBA" id="ARBA00022692"/>
    </source>
</evidence>
<sequence length="280" mass="31556">MAWIPSTREEEYRLYFILVILQFVNSLGAFSALRSTPAPYGKFSRKGYGPVVNGKIAWPIFESVPLYAFLIPCLWNRPQLTNAQIVLIVIWMAHYFNRSIIYAIRAPSIAPIPVYIIVTGYIFNIMNGYINGRWIGHFGADVLASTKITDPGFAFGVALFLIGMYINISSDTILFDLRRKGRAAHNEQDPIAPMRTETTPRQYGLPLGGWFVLVSCPNYLGEVIQWIGFAIASQGLGGVSFLVFACANMIPRALSNHDWYYQTFGTRYPRYRSAIFPGLL</sequence>
<comment type="subcellular location">
    <subcellularLocation>
        <location evidence="1">Membrane</location>
        <topology evidence="1">Multi-pass membrane protein</topology>
    </subcellularLocation>
</comment>
<dbReference type="Proteomes" id="UP001648503">
    <property type="component" value="Unassembled WGS sequence"/>
</dbReference>
<name>A0ABQ8FHA0_9FUNG</name>
<dbReference type="PROSITE" id="PS50244">
    <property type="entry name" value="S5A_REDUCTASE"/>
    <property type="match status" value="1"/>
</dbReference>
<evidence type="ECO:0000256" key="2">
    <source>
        <dbReference type="ARBA" id="ARBA00007742"/>
    </source>
</evidence>
<evidence type="ECO:0000256" key="6">
    <source>
        <dbReference type="SAM" id="Phobius"/>
    </source>
</evidence>